<evidence type="ECO:0000313" key="1">
    <source>
        <dbReference type="EMBL" id="NYI67011.1"/>
    </source>
</evidence>
<comment type="caution">
    <text evidence="1">The sequence shown here is derived from an EMBL/GenBank/DDBJ whole genome shotgun (WGS) entry which is preliminary data.</text>
</comment>
<dbReference type="InterPro" id="IPR029060">
    <property type="entry name" value="PIN-like_dom_sf"/>
</dbReference>
<proteinExistence type="predicted"/>
<organism evidence="1 2">
    <name type="scientific">Spelaeicoccus albus</name>
    <dbReference type="NCBI Taxonomy" id="1280376"/>
    <lineage>
        <taxon>Bacteria</taxon>
        <taxon>Bacillati</taxon>
        <taxon>Actinomycetota</taxon>
        <taxon>Actinomycetes</taxon>
        <taxon>Micrococcales</taxon>
        <taxon>Brevibacteriaceae</taxon>
        <taxon>Spelaeicoccus</taxon>
    </lineage>
</organism>
<keyword evidence="2" id="KW-1185">Reference proteome</keyword>
<reference evidence="1 2" key="1">
    <citation type="submission" date="2020-07" db="EMBL/GenBank/DDBJ databases">
        <title>Sequencing the genomes of 1000 actinobacteria strains.</title>
        <authorList>
            <person name="Klenk H.-P."/>
        </authorList>
    </citation>
    <scope>NUCLEOTIDE SEQUENCE [LARGE SCALE GENOMIC DNA]</scope>
    <source>
        <strain evidence="1 2">DSM 26341</strain>
    </source>
</reference>
<name>A0A7Z0ACW1_9MICO</name>
<evidence type="ECO:0000313" key="2">
    <source>
        <dbReference type="Proteomes" id="UP000539111"/>
    </source>
</evidence>
<dbReference type="Gene3D" id="3.40.50.1010">
    <property type="entry name" value="5'-nuclease"/>
    <property type="match status" value="1"/>
</dbReference>
<dbReference type="SUPFAM" id="SSF88723">
    <property type="entry name" value="PIN domain-like"/>
    <property type="match status" value="1"/>
</dbReference>
<sequence>MPTESSKLLLLDTNVLSPEKLAEHESWNGATLVTSSTSVQEVLGMQRPDREVRYRYALPVMEDRIVHHAGVSSAQFLRWMSEHAKHRPVSRQTDSLIVPASRLCPETRELGHWAISLAHETGQDRLFRVFASRALRRKQLSRIMDKWEFLREELDMVIPLDESIAACAGALANELVDSGLHVRGTVRNAMNDMYVAATSLTTGIPLATDDVQLRTFYRAHGWTVTSNDDLYIASPEPLAEVNPSDIAPVHKGDRYVNLPPGLRSRIDRTPPGR</sequence>
<dbReference type="AlphaFoldDB" id="A0A7Z0ACW1"/>
<dbReference type="Proteomes" id="UP000539111">
    <property type="component" value="Unassembled WGS sequence"/>
</dbReference>
<dbReference type="EMBL" id="JACBZP010000001">
    <property type="protein sequence ID" value="NYI67011.1"/>
    <property type="molecule type" value="Genomic_DNA"/>
</dbReference>
<gene>
    <name evidence="1" type="ORF">BJY26_001317</name>
</gene>
<dbReference type="RefSeq" id="WP_179426708.1">
    <property type="nucleotide sequence ID" value="NZ_JACBZP010000001.1"/>
</dbReference>
<protein>
    <submittedName>
        <fullName evidence="1">Putative nucleic acid-binding protein</fullName>
    </submittedName>
</protein>
<accession>A0A7Z0ACW1</accession>